<gene>
    <name evidence="1" type="ORF">MM415B03227_0011</name>
</gene>
<sequence length="109" mass="12530">MSTELTYQEETAKNEASFKQMVHNIRPEIWALMDIIDQTGINAFVVWKIIYAMNNVAMDTKYGNVVIEVENNVVKFIRGNHNTKVNEPIIKPKNEVVDNPNISDIHKNT</sequence>
<evidence type="ECO:0000313" key="1">
    <source>
        <dbReference type="EMBL" id="QJA91943.1"/>
    </source>
</evidence>
<reference evidence="1" key="1">
    <citation type="submission" date="2020-03" db="EMBL/GenBank/DDBJ databases">
        <title>The deep terrestrial virosphere.</title>
        <authorList>
            <person name="Holmfeldt K."/>
            <person name="Nilsson E."/>
            <person name="Simone D."/>
            <person name="Lopez-Fernandez M."/>
            <person name="Wu X."/>
            <person name="de Brujin I."/>
            <person name="Lundin D."/>
            <person name="Andersson A."/>
            <person name="Bertilsson S."/>
            <person name="Dopson M."/>
        </authorList>
    </citation>
    <scope>NUCLEOTIDE SEQUENCE</scope>
    <source>
        <strain evidence="1">MM415B03227</strain>
    </source>
</reference>
<organism evidence="1">
    <name type="scientific">viral metagenome</name>
    <dbReference type="NCBI Taxonomy" id="1070528"/>
    <lineage>
        <taxon>unclassified sequences</taxon>
        <taxon>metagenomes</taxon>
        <taxon>organismal metagenomes</taxon>
    </lineage>
</organism>
<dbReference type="AlphaFoldDB" id="A0A6M3LBS2"/>
<protein>
    <submittedName>
        <fullName evidence="1">Uncharacterized protein</fullName>
    </submittedName>
</protein>
<proteinExistence type="predicted"/>
<accession>A0A6M3LBS2</accession>
<dbReference type="EMBL" id="MT143025">
    <property type="protein sequence ID" value="QJA91943.1"/>
    <property type="molecule type" value="Genomic_DNA"/>
</dbReference>
<name>A0A6M3LBS2_9ZZZZ</name>